<dbReference type="Gene3D" id="2.60.40.4070">
    <property type="match status" value="1"/>
</dbReference>
<dbReference type="InterPro" id="IPR025965">
    <property type="entry name" value="FlgD/Vpr_Ig-like"/>
</dbReference>
<dbReference type="EMBL" id="MAGO01000001">
    <property type="protein sequence ID" value="OCC16267.1"/>
    <property type="molecule type" value="Genomic_DNA"/>
</dbReference>
<dbReference type="PATRIC" id="fig|1156395.6.peg.84"/>
<comment type="caution">
    <text evidence="7">The sequence shown here is derived from an EMBL/GenBank/DDBJ whole genome shotgun (WGS) entry which is preliminary data.</text>
</comment>
<reference evidence="7 8" key="1">
    <citation type="submission" date="2016-06" db="EMBL/GenBank/DDBJ databases">
        <title>Respiratory ammonification of nitrate coupled to the oxidation of elemental sulfur in deep-sea autotrophic thermophilic bacteria.</title>
        <authorList>
            <person name="Slobodkina G.B."/>
            <person name="Mardanov A.V."/>
            <person name="Ravin N.V."/>
            <person name="Frolova A.A."/>
            <person name="Viryasiv M.B."/>
            <person name="Chernyh N.A."/>
            <person name="Bonch-Osmolovskaya E.A."/>
            <person name="Slobodkin A.I."/>
        </authorList>
    </citation>
    <scope>NUCLEOTIDE SEQUENCE [LARGE SCALE GENOMIC DNA]</scope>
    <source>
        <strain evidence="7 8">S69</strain>
    </source>
</reference>
<evidence type="ECO:0000259" key="6">
    <source>
        <dbReference type="Pfam" id="PF13860"/>
    </source>
</evidence>
<comment type="similarity">
    <text evidence="1 5">Belongs to the FlgD family.</text>
</comment>
<evidence type="ECO:0000256" key="3">
    <source>
        <dbReference type="ARBA" id="ARBA00022795"/>
    </source>
</evidence>
<sequence>MAVPTINTVSNNGIEELKAASNNQRAQLDREDFMKLFVTQLQYQDPMNPMQSAEMATQVAQFNMVDLMYKNNEAITKLVDATEASSLTESVSFLGKDVTYKGSAVRLTEGGADPVKIQLDKPSASTLVTITDEQGRIVRNIDIGGIQGEKTEFVWDGKDDAGETVNPGTYFMTVTALDQEGNNLDTTLWTQGTVVGLKTEVNGNIALSLDTGETTNLKDIQSVKQNLGR</sequence>
<keyword evidence="8" id="KW-1185">Reference proteome</keyword>
<dbReference type="STRING" id="1156395.DBT_0084"/>
<keyword evidence="7" id="KW-0969">Cilium</keyword>
<feature type="domain" description="FlgD/Vpr Ig-like" evidence="6">
    <location>
        <begin position="106"/>
        <end position="178"/>
    </location>
</feature>
<dbReference type="Gene3D" id="2.30.30.910">
    <property type="match status" value="1"/>
</dbReference>
<name>A0A1B9F8K8_9BACT</name>
<dbReference type="Pfam" id="PF13860">
    <property type="entry name" value="FlgD_ig"/>
    <property type="match status" value="1"/>
</dbReference>
<evidence type="ECO:0000256" key="2">
    <source>
        <dbReference type="ARBA" id="ARBA00016013"/>
    </source>
</evidence>
<evidence type="ECO:0000313" key="8">
    <source>
        <dbReference type="Proteomes" id="UP000093080"/>
    </source>
</evidence>
<accession>A0A1B9F8K8</accession>
<dbReference type="RefSeq" id="WP_067615331.1">
    <property type="nucleotide sequence ID" value="NZ_MAGO01000001.1"/>
</dbReference>
<gene>
    <name evidence="7" type="ORF">DBT_0084</name>
</gene>
<evidence type="ECO:0000256" key="1">
    <source>
        <dbReference type="ARBA" id="ARBA00010577"/>
    </source>
</evidence>
<evidence type="ECO:0000313" key="7">
    <source>
        <dbReference type="EMBL" id="OCC16267.1"/>
    </source>
</evidence>
<keyword evidence="3 5" id="KW-1005">Bacterial flagellum biogenesis</keyword>
<dbReference type="InterPro" id="IPR005648">
    <property type="entry name" value="FlgD"/>
</dbReference>
<comment type="function">
    <text evidence="4 5">Required for flagellar hook formation. May act as a scaffolding protein.</text>
</comment>
<protein>
    <recommendedName>
        <fullName evidence="2 5">Basal-body rod modification protein FlgD</fullName>
    </recommendedName>
</protein>
<dbReference type="GO" id="GO:0044781">
    <property type="term" value="P:bacterial-type flagellum organization"/>
    <property type="evidence" value="ECO:0007669"/>
    <property type="project" value="UniProtKB-UniRule"/>
</dbReference>
<dbReference type="AlphaFoldDB" id="A0A1B9F8K8"/>
<keyword evidence="7" id="KW-0966">Cell projection</keyword>
<evidence type="ECO:0000256" key="4">
    <source>
        <dbReference type="ARBA" id="ARBA00024746"/>
    </source>
</evidence>
<keyword evidence="7" id="KW-0282">Flagellum</keyword>
<dbReference type="OrthoDB" id="9785233at2"/>
<dbReference type="Proteomes" id="UP000093080">
    <property type="component" value="Unassembled WGS sequence"/>
</dbReference>
<proteinExistence type="inferred from homology"/>
<evidence type="ECO:0000256" key="5">
    <source>
        <dbReference type="RuleBase" id="RU362076"/>
    </source>
</evidence>
<dbReference type="Pfam" id="PF03963">
    <property type="entry name" value="FlgD"/>
    <property type="match status" value="1"/>
</dbReference>
<organism evidence="7 8">
    <name type="scientific">Dissulfuribacter thermophilus</name>
    <dbReference type="NCBI Taxonomy" id="1156395"/>
    <lineage>
        <taxon>Bacteria</taxon>
        <taxon>Pseudomonadati</taxon>
        <taxon>Thermodesulfobacteriota</taxon>
        <taxon>Dissulfuribacteria</taxon>
        <taxon>Dissulfuribacterales</taxon>
        <taxon>Dissulfuribacteraceae</taxon>
        <taxon>Dissulfuribacter</taxon>
    </lineage>
</organism>